<dbReference type="PANTHER" id="PTHR44858:SF1">
    <property type="entry name" value="UDP-N-ACETYLGLUCOSAMINE--PEPTIDE N-ACETYLGLUCOSAMINYLTRANSFERASE SPINDLY-RELATED"/>
    <property type="match status" value="1"/>
</dbReference>
<gene>
    <name evidence="5" type="ORF">M8523_30565</name>
</gene>
<dbReference type="PANTHER" id="PTHR44858">
    <property type="entry name" value="TETRATRICOPEPTIDE REPEAT PROTEIN 6"/>
    <property type="match status" value="1"/>
</dbReference>
<keyword evidence="1" id="KW-0677">Repeat</keyword>
<dbReference type="Pfam" id="PF00515">
    <property type="entry name" value="TPR_1"/>
    <property type="match status" value="1"/>
</dbReference>
<evidence type="ECO:0000313" key="6">
    <source>
        <dbReference type="Proteomes" id="UP001165667"/>
    </source>
</evidence>
<dbReference type="InterPro" id="IPR050498">
    <property type="entry name" value="Ycf3"/>
</dbReference>
<evidence type="ECO:0000256" key="1">
    <source>
        <dbReference type="ARBA" id="ARBA00022737"/>
    </source>
</evidence>
<feature type="repeat" description="TPR" evidence="3">
    <location>
        <begin position="61"/>
        <end position="94"/>
    </location>
</feature>
<comment type="caution">
    <text evidence="5">The sequence shown here is derived from an EMBL/GenBank/DDBJ whole genome shotgun (WGS) entry which is preliminary data.</text>
</comment>
<dbReference type="SMART" id="SM00028">
    <property type="entry name" value="TPR"/>
    <property type="match status" value="5"/>
</dbReference>
<sequence>AAYGQKGDLDRAIADYTAAIGLDPGHADAYYNRGAAYVQKGDFDRAIADYSAAIGLNPGHANAFYNRGAAYGNKGDLNRAIADFDTAIGLDPGNAGVLTNRSIAYYEKGQNDQSLLDYRAAIVINKYDAKALFVMAELLAKNKIINLSIDAFSRAVSLNPIYIENYQTLKQYFGLDSDNICDALEEELTRIYENYAKVIGYDAVRTVFARHASAGSEGAFESGMPGYDRAVEVSELTTTVAPKLWKNRSKDNASTPIEFIQANYGQMRDDEWHHAGLTRSDLKRDPELYAAYATWIGRHPDEALTFASGGRNPGLPRIDDPAEAIERRRQSTREANQRYREKLKADKMSHQPR</sequence>
<feature type="non-terminal residue" evidence="5">
    <location>
        <position position="1"/>
    </location>
</feature>
<dbReference type="Proteomes" id="UP001165667">
    <property type="component" value="Unassembled WGS sequence"/>
</dbReference>
<dbReference type="PROSITE" id="PS50293">
    <property type="entry name" value="TPR_REGION"/>
    <property type="match status" value="2"/>
</dbReference>
<keyword evidence="6" id="KW-1185">Reference proteome</keyword>
<dbReference type="InterPro" id="IPR011990">
    <property type="entry name" value="TPR-like_helical_dom_sf"/>
</dbReference>
<dbReference type="RefSeq" id="WP_282588644.1">
    <property type="nucleotide sequence ID" value="NZ_JAMOIM010000045.1"/>
</dbReference>
<dbReference type="SUPFAM" id="SSF48452">
    <property type="entry name" value="TPR-like"/>
    <property type="match status" value="1"/>
</dbReference>
<proteinExistence type="predicted"/>
<keyword evidence="2 3" id="KW-0802">TPR repeat</keyword>
<evidence type="ECO:0000256" key="2">
    <source>
        <dbReference type="ARBA" id="ARBA00022803"/>
    </source>
</evidence>
<protein>
    <submittedName>
        <fullName evidence="5">Tetratricopeptide repeat protein</fullName>
    </submittedName>
</protein>
<accession>A0AA41Z3K4</accession>
<evidence type="ECO:0000256" key="4">
    <source>
        <dbReference type="SAM" id="MobiDB-lite"/>
    </source>
</evidence>
<dbReference type="EMBL" id="JAMOIM010000045">
    <property type="protein sequence ID" value="MCW6512268.1"/>
    <property type="molecule type" value="Genomic_DNA"/>
</dbReference>
<dbReference type="AlphaFoldDB" id="A0AA41Z3K4"/>
<dbReference type="Gene3D" id="1.25.40.10">
    <property type="entry name" value="Tetratricopeptide repeat domain"/>
    <property type="match status" value="2"/>
</dbReference>
<feature type="region of interest" description="Disordered" evidence="4">
    <location>
        <begin position="306"/>
        <end position="353"/>
    </location>
</feature>
<dbReference type="InterPro" id="IPR019734">
    <property type="entry name" value="TPR_rpt"/>
</dbReference>
<name>A0AA41Z3K4_9HYPH</name>
<feature type="compositionally biased region" description="Basic and acidic residues" evidence="4">
    <location>
        <begin position="317"/>
        <end position="353"/>
    </location>
</feature>
<evidence type="ECO:0000313" key="5">
    <source>
        <dbReference type="EMBL" id="MCW6512268.1"/>
    </source>
</evidence>
<evidence type="ECO:0000256" key="3">
    <source>
        <dbReference type="PROSITE-ProRule" id="PRU00339"/>
    </source>
</evidence>
<reference evidence="5" key="1">
    <citation type="submission" date="2022-05" db="EMBL/GenBank/DDBJ databases">
        <authorList>
            <person name="Pankratov T."/>
        </authorList>
    </citation>
    <scope>NUCLEOTIDE SEQUENCE</scope>
    <source>
        <strain evidence="5">BP6-180914</strain>
    </source>
</reference>
<dbReference type="Pfam" id="PF13432">
    <property type="entry name" value="TPR_16"/>
    <property type="match status" value="1"/>
</dbReference>
<dbReference type="PROSITE" id="PS50005">
    <property type="entry name" value="TPR"/>
    <property type="match status" value="2"/>
</dbReference>
<feature type="repeat" description="TPR" evidence="3">
    <location>
        <begin position="27"/>
        <end position="60"/>
    </location>
</feature>
<organism evidence="5 6">
    <name type="scientific">Lichenifustis flavocetrariae</name>
    <dbReference type="NCBI Taxonomy" id="2949735"/>
    <lineage>
        <taxon>Bacteria</taxon>
        <taxon>Pseudomonadati</taxon>
        <taxon>Pseudomonadota</taxon>
        <taxon>Alphaproteobacteria</taxon>
        <taxon>Hyphomicrobiales</taxon>
        <taxon>Lichenihabitantaceae</taxon>
        <taxon>Lichenifustis</taxon>
    </lineage>
</organism>